<evidence type="ECO:0000313" key="3">
    <source>
        <dbReference type="EMBL" id="KAF2703143.1"/>
    </source>
</evidence>
<keyword evidence="2" id="KW-0472">Membrane</keyword>
<keyword evidence="2" id="KW-0812">Transmembrane</keyword>
<sequence>MASNSCPDAFTNVHPILQFAAACVFFVVTLCTLIAMAQVKKGHPNAKKLLGKTYLGSLLLTLFGYALFILAIVLRECDVNSHEDYFKWVTVFTILFSIAKWLLLVLVVYTLNEVLDQHHGHDRSYFKFHNRRYSKFIPGFILVIMGLLTCVFIGINCYYYSHRDSGDVGMKFALAYYFLYLVSVIAGFVLALVNLISMRSRGIPRGKLMFWTMALYSCMFIWVIFTVAEIASRLTHSDYYLYDNFYRASVWIENLFQALAWIFLIVIAKSTVFSGAVMNATIPEYTAMTSTYPPSDSQPTELPCAPVPLSQYQQQTHPILPQQQSGYTYHSGPPFPPQQQWHYPQQPVYNELPSNRPAAQLE</sequence>
<feature type="transmembrane region" description="Helical" evidence="2">
    <location>
        <begin position="208"/>
        <end position="228"/>
    </location>
</feature>
<evidence type="ECO:0000313" key="4">
    <source>
        <dbReference type="Proteomes" id="UP000799428"/>
    </source>
</evidence>
<feature type="transmembrane region" description="Helical" evidence="2">
    <location>
        <begin position="248"/>
        <end position="268"/>
    </location>
</feature>
<feature type="transmembrane region" description="Helical" evidence="2">
    <location>
        <begin position="49"/>
        <end position="73"/>
    </location>
</feature>
<organism evidence="3 4">
    <name type="scientific">Pleomassaria siparia CBS 279.74</name>
    <dbReference type="NCBI Taxonomy" id="1314801"/>
    <lineage>
        <taxon>Eukaryota</taxon>
        <taxon>Fungi</taxon>
        <taxon>Dikarya</taxon>
        <taxon>Ascomycota</taxon>
        <taxon>Pezizomycotina</taxon>
        <taxon>Dothideomycetes</taxon>
        <taxon>Pleosporomycetidae</taxon>
        <taxon>Pleosporales</taxon>
        <taxon>Pleomassariaceae</taxon>
        <taxon>Pleomassaria</taxon>
    </lineage>
</organism>
<feature type="compositionally biased region" description="Low complexity" evidence="1">
    <location>
        <begin position="338"/>
        <end position="347"/>
    </location>
</feature>
<reference evidence="3" key="1">
    <citation type="journal article" date="2020" name="Stud. Mycol.">
        <title>101 Dothideomycetes genomes: a test case for predicting lifestyles and emergence of pathogens.</title>
        <authorList>
            <person name="Haridas S."/>
            <person name="Albert R."/>
            <person name="Binder M."/>
            <person name="Bloem J."/>
            <person name="Labutti K."/>
            <person name="Salamov A."/>
            <person name="Andreopoulos B."/>
            <person name="Baker S."/>
            <person name="Barry K."/>
            <person name="Bills G."/>
            <person name="Bluhm B."/>
            <person name="Cannon C."/>
            <person name="Castanera R."/>
            <person name="Culley D."/>
            <person name="Daum C."/>
            <person name="Ezra D."/>
            <person name="Gonzalez J."/>
            <person name="Henrissat B."/>
            <person name="Kuo A."/>
            <person name="Liang C."/>
            <person name="Lipzen A."/>
            <person name="Lutzoni F."/>
            <person name="Magnuson J."/>
            <person name="Mondo S."/>
            <person name="Nolan M."/>
            <person name="Ohm R."/>
            <person name="Pangilinan J."/>
            <person name="Park H.-J."/>
            <person name="Ramirez L."/>
            <person name="Alfaro M."/>
            <person name="Sun H."/>
            <person name="Tritt A."/>
            <person name="Yoshinaga Y."/>
            <person name="Zwiers L.-H."/>
            <person name="Turgeon B."/>
            <person name="Goodwin S."/>
            <person name="Spatafora J."/>
            <person name="Crous P."/>
            <person name="Grigoriev I."/>
        </authorList>
    </citation>
    <scope>NUCLEOTIDE SEQUENCE</scope>
    <source>
        <strain evidence="3">CBS 279.74</strain>
    </source>
</reference>
<gene>
    <name evidence="3" type="ORF">K504DRAFT_451898</name>
</gene>
<proteinExistence type="predicted"/>
<evidence type="ECO:0000256" key="1">
    <source>
        <dbReference type="SAM" id="MobiDB-lite"/>
    </source>
</evidence>
<keyword evidence="4" id="KW-1185">Reference proteome</keyword>
<dbReference type="OrthoDB" id="3783050at2759"/>
<dbReference type="Proteomes" id="UP000799428">
    <property type="component" value="Unassembled WGS sequence"/>
</dbReference>
<feature type="transmembrane region" description="Helical" evidence="2">
    <location>
        <begin position="16"/>
        <end position="37"/>
    </location>
</feature>
<accession>A0A6G1JS54</accession>
<dbReference type="EMBL" id="MU005789">
    <property type="protein sequence ID" value="KAF2703143.1"/>
    <property type="molecule type" value="Genomic_DNA"/>
</dbReference>
<evidence type="ECO:0000256" key="2">
    <source>
        <dbReference type="SAM" id="Phobius"/>
    </source>
</evidence>
<keyword evidence="2" id="KW-1133">Transmembrane helix</keyword>
<feature type="region of interest" description="Disordered" evidence="1">
    <location>
        <begin position="323"/>
        <end position="362"/>
    </location>
</feature>
<feature type="transmembrane region" description="Helical" evidence="2">
    <location>
        <begin position="173"/>
        <end position="196"/>
    </location>
</feature>
<dbReference type="AlphaFoldDB" id="A0A6G1JS54"/>
<feature type="transmembrane region" description="Helical" evidence="2">
    <location>
        <begin position="136"/>
        <end position="161"/>
    </location>
</feature>
<protein>
    <submittedName>
        <fullName evidence="3">Uncharacterized protein</fullName>
    </submittedName>
</protein>
<name>A0A6G1JS54_9PLEO</name>
<feature type="transmembrane region" description="Helical" evidence="2">
    <location>
        <begin position="85"/>
        <end position="115"/>
    </location>
</feature>